<dbReference type="InterPro" id="IPR036026">
    <property type="entry name" value="Seven-hairpin_glycosidases"/>
</dbReference>
<feature type="active site" evidence="5">
    <location>
        <position position="395"/>
    </location>
</feature>
<proteinExistence type="inferred from homology"/>
<keyword evidence="7" id="KW-0378">Hydrolase</keyword>
<dbReference type="GO" id="GO:0004571">
    <property type="term" value="F:mannosyl-oligosaccharide 1,2-alpha-mannosidase activity"/>
    <property type="evidence" value="ECO:0007669"/>
    <property type="project" value="InterPro"/>
</dbReference>
<evidence type="ECO:0000256" key="8">
    <source>
        <dbReference type="SAM" id="SignalP"/>
    </source>
</evidence>
<evidence type="ECO:0000313" key="9">
    <source>
        <dbReference type="EMBL" id="KAA8904301.1"/>
    </source>
</evidence>
<dbReference type="EC" id="3.2.1.-" evidence="7"/>
<evidence type="ECO:0000256" key="6">
    <source>
        <dbReference type="PIRSR" id="PIRSR601382-2"/>
    </source>
</evidence>
<dbReference type="GO" id="GO:1904380">
    <property type="term" value="P:endoplasmic reticulum mannose trimming"/>
    <property type="evidence" value="ECO:0007669"/>
    <property type="project" value="InterPro"/>
</dbReference>
<feature type="active site" description="Proton donor" evidence="5">
    <location>
        <position position="356"/>
    </location>
</feature>
<keyword evidence="8" id="KW-0732">Signal</keyword>
<dbReference type="GO" id="GO:0005509">
    <property type="term" value="F:calcium ion binding"/>
    <property type="evidence" value="ECO:0007669"/>
    <property type="project" value="InterPro"/>
</dbReference>
<keyword evidence="3" id="KW-0256">Endoplasmic reticulum</keyword>
<comment type="similarity">
    <text evidence="2 7">Belongs to the glycosyl hydrolase 47 family.</text>
</comment>
<evidence type="ECO:0000256" key="4">
    <source>
        <dbReference type="ARBA" id="ARBA00023180"/>
    </source>
</evidence>
<evidence type="ECO:0000256" key="1">
    <source>
        <dbReference type="ARBA" id="ARBA00004240"/>
    </source>
</evidence>
<feature type="active site" description="Proton donor" evidence="5">
    <location>
        <position position="120"/>
    </location>
</feature>
<keyword evidence="6" id="KW-0106">Calcium</keyword>
<gene>
    <name evidence="9" type="ORF">TRICI_005527</name>
</gene>
<name>A0A642USE9_9ASCO</name>
<dbReference type="InterPro" id="IPR001382">
    <property type="entry name" value="Glyco_hydro_47"/>
</dbReference>
<dbReference type="Gene3D" id="1.50.10.10">
    <property type="match status" value="1"/>
</dbReference>
<comment type="subcellular location">
    <subcellularLocation>
        <location evidence="1">Endoplasmic reticulum</location>
    </subcellularLocation>
</comment>
<feature type="signal peptide" evidence="8">
    <location>
        <begin position="1"/>
        <end position="15"/>
    </location>
</feature>
<dbReference type="GO" id="GO:0036503">
    <property type="term" value="P:ERAD pathway"/>
    <property type="evidence" value="ECO:0007669"/>
    <property type="project" value="UniProtKB-ARBA"/>
</dbReference>
<dbReference type="PANTHER" id="PTHR45679:SF5">
    <property type="entry name" value="ER DEGRADATION-ENHANCING ALPHA-MANNOSIDASE-LIKE PROTEIN 1"/>
    <property type="match status" value="1"/>
</dbReference>
<keyword evidence="6" id="KW-0479">Metal-binding</keyword>
<evidence type="ECO:0000313" key="10">
    <source>
        <dbReference type="Proteomes" id="UP000761534"/>
    </source>
</evidence>
<evidence type="ECO:0000256" key="2">
    <source>
        <dbReference type="ARBA" id="ARBA00007658"/>
    </source>
</evidence>
<dbReference type="InterPro" id="IPR044674">
    <property type="entry name" value="EDEM1/2/3"/>
</dbReference>
<dbReference type="VEuPathDB" id="FungiDB:TRICI_005527"/>
<keyword evidence="10" id="KW-1185">Reference proteome</keyword>
<dbReference type="AlphaFoldDB" id="A0A642USE9"/>
<dbReference type="PRINTS" id="PR00747">
    <property type="entry name" value="GLYHDRLASE47"/>
</dbReference>
<keyword evidence="7" id="KW-0326">Glycosidase</keyword>
<dbReference type="PANTHER" id="PTHR45679">
    <property type="entry name" value="ER DEGRADATION-ENHANCING ALPHA-MANNOSIDASE-LIKE PROTEIN 2"/>
    <property type="match status" value="1"/>
</dbReference>
<dbReference type="OrthoDB" id="8118055at2759"/>
<feature type="chain" id="PRO_5024958290" description="alpha-1,2-Mannosidase" evidence="8">
    <location>
        <begin position="16"/>
        <end position="735"/>
    </location>
</feature>
<evidence type="ECO:0000256" key="3">
    <source>
        <dbReference type="ARBA" id="ARBA00022824"/>
    </source>
</evidence>
<feature type="binding site" evidence="6">
    <location>
        <position position="481"/>
    </location>
    <ligand>
        <name>Ca(2+)</name>
        <dbReference type="ChEBI" id="CHEBI:29108"/>
    </ligand>
</feature>
<accession>A0A642USE9</accession>
<keyword evidence="4" id="KW-0325">Glycoprotein</keyword>
<dbReference type="InterPro" id="IPR012341">
    <property type="entry name" value="6hp_glycosidase-like_sf"/>
</dbReference>
<evidence type="ECO:0000256" key="7">
    <source>
        <dbReference type="RuleBase" id="RU361193"/>
    </source>
</evidence>
<reference evidence="9" key="1">
    <citation type="journal article" date="2019" name="G3 (Bethesda)">
        <title>Genome Assemblies of Two Rare Opportunistic Yeast Pathogens: Diutina rugosa (syn. Candida rugosa) and Trichomonascus ciferrii (syn. Candida ciferrii).</title>
        <authorList>
            <person name="Mixao V."/>
            <person name="Saus E."/>
            <person name="Hansen A.P."/>
            <person name="Lass-Florl C."/>
            <person name="Gabaldon T."/>
        </authorList>
    </citation>
    <scope>NUCLEOTIDE SEQUENCE</scope>
    <source>
        <strain evidence="9">CBS 4856</strain>
    </source>
</reference>
<comment type="cofactor">
    <cofactor evidence="6">
        <name>Ca(2+)</name>
        <dbReference type="ChEBI" id="CHEBI:29108"/>
    </cofactor>
</comment>
<dbReference type="GO" id="GO:0016020">
    <property type="term" value="C:membrane"/>
    <property type="evidence" value="ECO:0007669"/>
    <property type="project" value="InterPro"/>
</dbReference>
<feature type="active site" evidence="5">
    <location>
        <position position="263"/>
    </location>
</feature>
<dbReference type="EMBL" id="SWFS01000431">
    <property type="protein sequence ID" value="KAA8904301.1"/>
    <property type="molecule type" value="Genomic_DNA"/>
</dbReference>
<dbReference type="GO" id="GO:0044322">
    <property type="term" value="C:endoplasmic reticulum quality control compartment"/>
    <property type="evidence" value="ECO:0007669"/>
    <property type="project" value="GOC"/>
</dbReference>
<dbReference type="GO" id="GO:0005975">
    <property type="term" value="P:carbohydrate metabolic process"/>
    <property type="evidence" value="ECO:0007669"/>
    <property type="project" value="InterPro"/>
</dbReference>
<sequence length="735" mass="84239">MEFWPLIWLVGYAFGLFSGPELDILRGEAEGMFDHAWDHYFDIAFPDDELRPLTCMGVCRNDSDPGDTVKNDVLGGYSLTLIDSLDMFAMMNRTADFHRYIDYTVSYVSFNVPSTVQVFETTIRAMGGLISSHLYASLPSLGQVKPEYDGELLKLAYDLGERLLPAFDTATGIPHPRINLQEGIVPVGDRYITDTCSSGAGSLLLEFTMLSRLTGDPRFEEVARRAFFEVWARRSDLDLVAMSIDSETGQWLSPITGVGASIDSYFEYALKYYVLFGDEQFYSIFDRMHQSLQSYAFDGWMYNNINFQTGVGMTSWVDSLAAFYPGLQVLAGNVEEAIRNHLAYYKLWVAYGGIPERWNLVRANKGVTKNLAKKAIYPMSQLDPIDLEWYPLRPEFIESNYYLYRATQDPFYLQVGRMVMQDLEDNCKTECGYAGIHDVRDGQLQDRMETFFLSETTKYLYLLYSPDHPLNKEFSNFVFSTEAHPFWYDSYVVQHASVSNYPDLANRVSHNLTPTTAQHHDEQQQQPQSLISRLWAAWEGRLKAQRPTVTRYYRRQTNTEHEHKTNTQPSCHAWKLKRGLISLVASWDQFYTLDSFYNYQVPPWLDPNRKGAELEEEFYHKYVVNWSQCRALALDSILELVFPTGEPKASFQIQDDTIEASSFTGSKLKLARTDFNGINNAFKVLRINDLNVGEKTIHVHSLHVNNDDPSSDISIQNNTLLIHGDQVVNVKINTL</sequence>
<evidence type="ECO:0000256" key="5">
    <source>
        <dbReference type="PIRSR" id="PIRSR601382-1"/>
    </source>
</evidence>
<dbReference type="Proteomes" id="UP000761534">
    <property type="component" value="Unassembled WGS sequence"/>
</dbReference>
<protein>
    <recommendedName>
        <fullName evidence="7">alpha-1,2-Mannosidase</fullName>
        <ecNumber evidence="7">3.2.1.-</ecNumber>
    </recommendedName>
</protein>
<dbReference type="SUPFAM" id="SSF48225">
    <property type="entry name" value="Seven-hairpin glycosidases"/>
    <property type="match status" value="1"/>
</dbReference>
<organism evidence="9 10">
    <name type="scientific">Trichomonascus ciferrii</name>
    <dbReference type="NCBI Taxonomy" id="44093"/>
    <lineage>
        <taxon>Eukaryota</taxon>
        <taxon>Fungi</taxon>
        <taxon>Dikarya</taxon>
        <taxon>Ascomycota</taxon>
        <taxon>Saccharomycotina</taxon>
        <taxon>Dipodascomycetes</taxon>
        <taxon>Dipodascales</taxon>
        <taxon>Trichomonascaceae</taxon>
        <taxon>Trichomonascus</taxon>
        <taxon>Trichomonascus ciferrii complex</taxon>
    </lineage>
</organism>
<comment type="caution">
    <text evidence="9">The sequence shown here is derived from an EMBL/GenBank/DDBJ whole genome shotgun (WGS) entry which is preliminary data.</text>
</comment>
<dbReference type="Pfam" id="PF01532">
    <property type="entry name" value="Glyco_hydro_47"/>
    <property type="match status" value="1"/>
</dbReference>